<dbReference type="GO" id="GO:0005096">
    <property type="term" value="F:GTPase activator activity"/>
    <property type="evidence" value="ECO:0007669"/>
    <property type="project" value="UniProtKB-KW"/>
</dbReference>
<dbReference type="PANTHER" id="PTHR46220">
    <property type="entry name" value="ADP-RIBOSYLATION FACTOR GTPASE-ACTIVATING PROTEIN AGD12"/>
    <property type="match status" value="1"/>
</dbReference>
<feature type="domain" description="C2" evidence="6">
    <location>
        <begin position="1"/>
        <end position="104"/>
    </location>
</feature>
<dbReference type="GO" id="GO:0008270">
    <property type="term" value="F:zinc ion binding"/>
    <property type="evidence" value="ECO:0007669"/>
    <property type="project" value="UniProtKB-KW"/>
</dbReference>
<dbReference type="InterPro" id="IPR035892">
    <property type="entry name" value="C2_domain_sf"/>
</dbReference>
<gene>
    <name evidence="7" type="ORF">DCAR_0101937</name>
</gene>
<evidence type="ECO:0000256" key="3">
    <source>
        <dbReference type="ARBA" id="ARBA00022771"/>
    </source>
</evidence>
<keyword evidence="4" id="KW-0862">Zinc</keyword>
<evidence type="ECO:0000256" key="2">
    <source>
        <dbReference type="ARBA" id="ARBA00022723"/>
    </source>
</evidence>
<dbReference type="Gene3D" id="2.60.40.150">
    <property type="entry name" value="C2 domain"/>
    <property type="match status" value="1"/>
</dbReference>
<evidence type="ECO:0000313" key="8">
    <source>
        <dbReference type="Proteomes" id="UP000077755"/>
    </source>
</evidence>
<evidence type="ECO:0000313" key="7">
    <source>
        <dbReference type="EMBL" id="WOG82769.1"/>
    </source>
</evidence>
<evidence type="ECO:0000259" key="6">
    <source>
        <dbReference type="PROSITE" id="PS50004"/>
    </source>
</evidence>
<organism evidence="7 8">
    <name type="scientific">Daucus carota subsp. sativus</name>
    <name type="common">Carrot</name>
    <dbReference type="NCBI Taxonomy" id="79200"/>
    <lineage>
        <taxon>Eukaryota</taxon>
        <taxon>Viridiplantae</taxon>
        <taxon>Streptophyta</taxon>
        <taxon>Embryophyta</taxon>
        <taxon>Tracheophyta</taxon>
        <taxon>Spermatophyta</taxon>
        <taxon>Magnoliopsida</taxon>
        <taxon>eudicotyledons</taxon>
        <taxon>Gunneridae</taxon>
        <taxon>Pentapetalae</taxon>
        <taxon>asterids</taxon>
        <taxon>campanulids</taxon>
        <taxon>Apiales</taxon>
        <taxon>Apiaceae</taxon>
        <taxon>Apioideae</taxon>
        <taxon>Scandiceae</taxon>
        <taxon>Daucinae</taxon>
        <taxon>Daucus</taxon>
        <taxon>Daucus sect. Daucus</taxon>
    </lineage>
</organism>
<dbReference type="SUPFAM" id="SSF49562">
    <property type="entry name" value="C2 domain (Calcium/lipid-binding domain, CaLB)"/>
    <property type="match status" value="1"/>
</dbReference>
<dbReference type="Proteomes" id="UP000077755">
    <property type="component" value="Chromosome 1"/>
</dbReference>
<keyword evidence="5" id="KW-0106">Calcium</keyword>
<reference evidence="7" key="1">
    <citation type="journal article" date="2016" name="Nat. Genet.">
        <title>A high-quality carrot genome assembly provides new insights into carotenoid accumulation and asterid genome evolution.</title>
        <authorList>
            <person name="Iorizzo M."/>
            <person name="Ellison S."/>
            <person name="Senalik D."/>
            <person name="Zeng P."/>
            <person name="Satapoomin P."/>
            <person name="Huang J."/>
            <person name="Bowman M."/>
            <person name="Iovene M."/>
            <person name="Sanseverino W."/>
            <person name="Cavagnaro P."/>
            <person name="Yildiz M."/>
            <person name="Macko-Podgorni A."/>
            <person name="Moranska E."/>
            <person name="Grzebelus E."/>
            <person name="Grzebelus D."/>
            <person name="Ashrafi H."/>
            <person name="Zheng Z."/>
            <person name="Cheng S."/>
            <person name="Spooner D."/>
            <person name="Van Deynze A."/>
            <person name="Simon P."/>
        </authorList>
    </citation>
    <scope>NUCLEOTIDE SEQUENCE</scope>
    <source>
        <tissue evidence="7">Leaf</tissue>
    </source>
</reference>
<accession>A0AAF1AG25</accession>
<dbReference type="FunFam" id="2.60.40.150:FF:000190">
    <property type="entry name" value="ADP-ribosylation factor GTPase-activating protein AGD12"/>
    <property type="match status" value="1"/>
</dbReference>
<evidence type="ECO:0000256" key="5">
    <source>
        <dbReference type="ARBA" id="ARBA00022837"/>
    </source>
</evidence>
<sequence>MVEFIGLIKVNVVRGTNLAVRDMVTSDPYVILSLGNQIVRTRVIKNNLNPVWNEKLMLSIPESVPPLKLLVYDKDTFTNDDFMGEAEIDIQPLVTAAKATELVKMEDSMQLGKWVSSADNTLVTDGIISLIDGKVKQDIVLKLQNVERGVLQVELECVPLTQ</sequence>
<keyword evidence="2" id="KW-0479">Metal-binding</keyword>
<dbReference type="Pfam" id="PF00168">
    <property type="entry name" value="C2"/>
    <property type="match status" value="1"/>
</dbReference>
<name>A0AAF1AG25_DAUCS</name>
<evidence type="ECO:0000256" key="1">
    <source>
        <dbReference type="ARBA" id="ARBA00022468"/>
    </source>
</evidence>
<dbReference type="PROSITE" id="PS50004">
    <property type="entry name" value="C2"/>
    <property type="match status" value="1"/>
</dbReference>
<dbReference type="PANTHER" id="PTHR46220:SF2">
    <property type="entry name" value="ADP-RIBOSYLATION FACTOR GTPASE-ACTIVATING PROTEIN AGD11-RELATED"/>
    <property type="match status" value="1"/>
</dbReference>
<proteinExistence type="predicted"/>
<dbReference type="SMART" id="SM00239">
    <property type="entry name" value="C2"/>
    <property type="match status" value="1"/>
</dbReference>
<keyword evidence="8" id="KW-1185">Reference proteome</keyword>
<dbReference type="InterPro" id="IPR000008">
    <property type="entry name" value="C2_dom"/>
</dbReference>
<dbReference type="EMBL" id="CP093343">
    <property type="protein sequence ID" value="WOG82769.1"/>
    <property type="molecule type" value="Genomic_DNA"/>
</dbReference>
<dbReference type="AlphaFoldDB" id="A0AAF1AG25"/>
<dbReference type="InterPro" id="IPR044518">
    <property type="entry name" value="ARF_GAP_AGD11/12/13"/>
</dbReference>
<reference evidence="7" key="2">
    <citation type="submission" date="2022-03" db="EMBL/GenBank/DDBJ databases">
        <title>Draft title - Genomic analysis of global carrot germplasm unveils the trajectory of domestication and the origin of high carotenoid orange carrot.</title>
        <authorList>
            <person name="Iorizzo M."/>
            <person name="Ellison S."/>
            <person name="Senalik D."/>
            <person name="Macko-Podgorni A."/>
            <person name="Grzebelus D."/>
            <person name="Bostan H."/>
            <person name="Rolling W."/>
            <person name="Curaba J."/>
            <person name="Simon P."/>
        </authorList>
    </citation>
    <scope>NUCLEOTIDE SEQUENCE</scope>
    <source>
        <tissue evidence="7">Leaf</tissue>
    </source>
</reference>
<keyword evidence="1" id="KW-0343">GTPase activation</keyword>
<evidence type="ECO:0000256" key="4">
    <source>
        <dbReference type="ARBA" id="ARBA00022833"/>
    </source>
</evidence>
<dbReference type="GO" id="GO:0005543">
    <property type="term" value="F:phospholipid binding"/>
    <property type="evidence" value="ECO:0007669"/>
    <property type="project" value="InterPro"/>
</dbReference>
<protein>
    <recommendedName>
        <fullName evidence="6">C2 domain-containing protein</fullName>
    </recommendedName>
</protein>
<keyword evidence="3" id="KW-0863">Zinc-finger</keyword>
<dbReference type="CDD" id="cd04038">
    <property type="entry name" value="C2_ArfGAP"/>
    <property type="match status" value="1"/>
</dbReference>